<protein>
    <submittedName>
        <fullName evidence="2">N-acylglucosamine 2-epimerase</fullName>
    </submittedName>
</protein>
<sequence length="496" mass="56325">MRMRRLLFILLSLAGASFAQAPAKAPVPAPLVAEVPGNLPTGDRWLQHFREDLLPYWNLPDAWGTPRGDFPTFRAIDGKAIDWAHPPQEVADAPGWIRQEFGRDYVRMKSRQTYFYGVAYHLTGDPEMLALARDGVDWIRTHALDPATGSAVTYWEKGIPHPAVLARTSQDLAYAGVGLAMYYYLTRDEAVLKDLLRLKHHIFSRYWNPQWQALRWVVTPDADHDERRQELVSQLDQINAYLLLLAPVLPPKERRPWVEDLQRLAHVIERDYYDPGHHLFWGTLHDPAQKKLGSRHTDFGHTAKACWMLERTGRLLHDDGLVTFATEAGKAVLAQAYLPDSGTWGSRLRPDGTVDPGKEWWIYAELDQLAGTLALRDPAQAAPLPRTAEFWFRRMVDHEHHEVWGGAGGPPDFEPWEGLKIHQWKSGYHSAEHALVGYLVAQALHGQPAVLYFAPKDAKADVRPYVFEGRILRRASLPLPGFPGRRKLEVAFTGLE</sequence>
<dbReference type="Proteomes" id="UP001165089">
    <property type="component" value="Unassembled WGS sequence"/>
</dbReference>
<dbReference type="InterPro" id="IPR008928">
    <property type="entry name" value="6-hairpin_glycosidase_sf"/>
</dbReference>
<comment type="caution">
    <text evidence="2">The sequence shown here is derived from an EMBL/GenBank/DDBJ whole genome shotgun (WGS) entry which is preliminary data.</text>
</comment>
<feature type="chain" id="PRO_5046183947" evidence="1">
    <location>
        <begin position="22"/>
        <end position="496"/>
    </location>
</feature>
<dbReference type="EMBL" id="BSDD01000001">
    <property type="protein sequence ID" value="GLH68677.1"/>
    <property type="molecule type" value="Genomic_DNA"/>
</dbReference>
<dbReference type="Gene3D" id="1.50.10.10">
    <property type="match status" value="1"/>
</dbReference>
<evidence type="ECO:0000256" key="1">
    <source>
        <dbReference type="SAM" id="SignalP"/>
    </source>
</evidence>
<keyword evidence="1" id="KW-0732">Signal</keyword>
<organism evidence="2 3">
    <name type="scientific">Geothrix rubra</name>
    <dbReference type="NCBI Taxonomy" id="2927977"/>
    <lineage>
        <taxon>Bacteria</taxon>
        <taxon>Pseudomonadati</taxon>
        <taxon>Acidobacteriota</taxon>
        <taxon>Holophagae</taxon>
        <taxon>Holophagales</taxon>
        <taxon>Holophagaceae</taxon>
        <taxon>Geothrix</taxon>
    </lineage>
</organism>
<evidence type="ECO:0000313" key="2">
    <source>
        <dbReference type="EMBL" id="GLH68677.1"/>
    </source>
</evidence>
<dbReference type="SUPFAM" id="SSF48208">
    <property type="entry name" value="Six-hairpin glycosidases"/>
    <property type="match status" value="1"/>
</dbReference>
<evidence type="ECO:0000313" key="3">
    <source>
        <dbReference type="Proteomes" id="UP001165089"/>
    </source>
</evidence>
<reference evidence="2 3" key="1">
    <citation type="journal article" date="2023" name="Antonie Van Leeuwenhoek">
        <title>Mesoterricola silvestris gen. nov., sp. nov., Mesoterricola sediminis sp. nov., Geothrix oryzae sp. nov., Geothrix edaphica sp. nov., Geothrix rubra sp. nov., and Geothrix limicola sp. nov., six novel members of Acidobacteriota isolated from soils.</title>
        <authorList>
            <person name="Itoh H."/>
            <person name="Sugisawa Y."/>
            <person name="Mise K."/>
            <person name="Xu Z."/>
            <person name="Kuniyasu M."/>
            <person name="Ushijima N."/>
            <person name="Kawano K."/>
            <person name="Kobayashi E."/>
            <person name="Shiratori Y."/>
            <person name="Masuda Y."/>
            <person name="Senoo K."/>
        </authorList>
    </citation>
    <scope>NUCLEOTIDE SEQUENCE [LARGE SCALE GENOMIC DNA]</scope>
    <source>
        <strain evidence="2 3">Red803</strain>
    </source>
</reference>
<proteinExistence type="predicted"/>
<dbReference type="InterPro" id="IPR012341">
    <property type="entry name" value="6hp_glycosidase-like_sf"/>
</dbReference>
<dbReference type="PANTHER" id="PTHR15108">
    <property type="entry name" value="N-ACYLGLUCOSAMINE-2-EPIMERASE"/>
    <property type="match status" value="1"/>
</dbReference>
<name>A0ABQ5Q1R8_9BACT</name>
<gene>
    <name evidence="2" type="ORF">GETHPA_02100</name>
</gene>
<dbReference type="RefSeq" id="WP_285722240.1">
    <property type="nucleotide sequence ID" value="NZ_BSDD01000001.1"/>
</dbReference>
<accession>A0ABQ5Q1R8</accession>
<feature type="signal peptide" evidence="1">
    <location>
        <begin position="1"/>
        <end position="21"/>
    </location>
</feature>
<keyword evidence="3" id="KW-1185">Reference proteome</keyword>